<proteinExistence type="predicted"/>
<keyword evidence="2" id="KW-1185">Reference proteome</keyword>
<name>A0A1Q3BSM2_CEPFO</name>
<dbReference type="Proteomes" id="UP000187406">
    <property type="component" value="Unassembled WGS sequence"/>
</dbReference>
<reference evidence="2" key="1">
    <citation type="submission" date="2016-04" db="EMBL/GenBank/DDBJ databases">
        <title>Cephalotus genome sequencing.</title>
        <authorList>
            <person name="Fukushima K."/>
            <person name="Hasebe M."/>
            <person name="Fang X."/>
        </authorList>
    </citation>
    <scope>NUCLEOTIDE SEQUENCE [LARGE SCALE GENOMIC DNA]</scope>
    <source>
        <strain evidence="2">cv. St1</strain>
    </source>
</reference>
<comment type="caution">
    <text evidence="1">The sequence shown here is derived from an EMBL/GenBank/DDBJ whole genome shotgun (WGS) entry which is preliminary data.</text>
</comment>
<accession>A0A1Q3BSM2</accession>
<dbReference type="OrthoDB" id="1934793at2759"/>
<sequence length="23" mass="2755">MTKYLAHFQSMRSAFEVLRIVKV</sequence>
<dbReference type="AlphaFoldDB" id="A0A1Q3BSM2"/>
<feature type="non-terminal residue" evidence="1">
    <location>
        <position position="23"/>
    </location>
</feature>
<organism evidence="1 2">
    <name type="scientific">Cephalotus follicularis</name>
    <name type="common">Albany pitcher plant</name>
    <dbReference type="NCBI Taxonomy" id="3775"/>
    <lineage>
        <taxon>Eukaryota</taxon>
        <taxon>Viridiplantae</taxon>
        <taxon>Streptophyta</taxon>
        <taxon>Embryophyta</taxon>
        <taxon>Tracheophyta</taxon>
        <taxon>Spermatophyta</taxon>
        <taxon>Magnoliopsida</taxon>
        <taxon>eudicotyledons</taxon>
        <taxon>Gunneridae</taxon>
        <taxon>Pentapetalae</taxon>
        <taxon>rosids</taxon>
        <taxon>fabids</taxon>
        <taxon>Oxalidales</taxon>
        <taxon>Cephalotaceae</taxon>
        <taxon>Cephalotus</taxon>
    </lineage>
</organism>
<dbReference type="EMBL" id="BDDD01000857">
    <property type="protein sequence ID" value="GAV70967.1"/>
    <property type="molecule type" value="Genomic_DNA"/>
</dbReference>
<evidence type="ECO:0000313" key="1">
    <source>
        <dbReference type="EMBL" id="GAV70967.1"/>
    </source>
</evidence>
<gene>
    <name evidence="1" type="ORF">CFOL_v3_14462</name>
</gene>
<protein>
    <submittedName>
        <fullName evidence="1">RVT_3 domain-containing protein</fullName>
    </submittedName>
</protein>
<evidence type="ECO:0000313" key="2">
    <source>
        <dbReference type="Proteomes" id="UP000187406"/>
    </source>
</evidence>